<accession>A0A368KUJ5</accession>
<evidence type="ECO:0000256" key="7">
    <source>
        <dbReference type="SAM" id="Phobius"/>
    </source>
</evidence>
<dbReference type="GO" id="GO:0043190">
    <property type="term" value="C:ATP-binding cassette (ABC) transporter complex"/>
    <property type="evidence" value="ECO:0007669"/>
    <property type="project" value="InterPro"/>
</dbReference>
<dbReference type="GO" id="GO:0046983">
    <property type="term" value="F:protein dimerization activity"/>
    <property type="evidence" value="ECO:0007669"/>
    <property type="project" value="InterPro"/>
</dbReference>
<feature type="transmembrane region" description="Helical" evidence="7">
    <location>
        <begin position="53"/>
        <end position="70"/>
    </location>
</feature>
<dbReference type="OrthoDB" id="9788905at2"/>
<keyword evidence="5 7" id="KW-0472">Membrane</keyword>
<dbReference type="EMBL" id="QPEX01000010">
    <property type="protein sequence ID" value="RCS53986.1"/>
    <property type="molecule type" value="Genomic_DNA"/>
</dbReference>
<feature type="transmembrane region" description="Helical" evidence="7">
    <location>
        <begin position="151"/>
        <end position="169"/>
    </location>
</feature>
<reference evidence="9 10" key="1">
    <citation type="submission" date="2018-07" db="EMBL/GenBank/DDBJ databases">
        <title>Comparative genomes isolates from brazilian mangrove.</title>
        <authorList>
            <person name="De Araujo J.E."/>
            <person name="Taketani R.G."/>
            <person name="Silva M.C.P."/>
            <person name="Lourenco M.V."/>
            <person name="Oliveira V.M."/>
            <person name="Andreote F.D."/>
        </authorList>
    </citation>
    <scope>NUCLEOTIDE SEQUENCE [LARGE SCALE GENOMIC DNA]</scope>
    <source>
        <strain evidence="9 10">HEX PRIS-MGV</strain>
    </source>
</reference>
<feature type="transmembrane region" description="Helical" evidence="7">
    <location>
        <begin position="76"/>
        <end position="97"/>
    </location>
</feature>
<dbReference type="PANTHER" id="PTHR30477">
    <property type="entry name" value="ABC-TRANSPORTER METAL-BINDING PROTEIN"/>
    <property type="match status" value="1"/>
</dbReference>
<evidence type="ECO:0000256" key="2">
    <source>
        <dbReference type="ARBA" id="ARBA00008034"/>
    </source>
</evidence>
<comment type="similarity">
    <text evidence="2 6">Belongs to the ABC-3 integral membrane protein family.</text>
</comment>
<dbReference type="AlphaFoldDB" id="A0A368KUJ5"/>
<dbReference type="SUPFAM" id="SSF81345">
    <property type="entry name" value="ABC transporter involved in vitamin B12 uptake, BtuC"/>
    <property type="match status" value="1"/>
</dbReference>
<dbReference type="InterPro" id="IPR022689">
    <property type="entry name" value="Iron_dep_repressor"/>
</dbReference>
<evidence type="ECO:0000256" key="5">
    <source>
        <dbReference type="ARBA" id="ARBA00023136"/>
    </source>
</evidence>
<dbReference type="GO" id="GO:0010043">
    <property type="term" value="P:response to zinc ion"/>
    <property type="evidence" value="ECO:0007669"/>
    <property type="project" value="TreeGrafter"/>
</dbReference>
<evidence type="ECO:0000259" key="8">
    <source>
        <dbReference type="Pfam" id="PF02742"/>
    </source>
</evidence>
<feature type="transmembrane region" description="Helical" evidence="7">
    <location>
        <begin position="237"/>
        <end position="261"/>
    </location>
</feature>
<dbReference type="PANTHER" id="PTHR30477:SF13">
    <property type="entry name" value="IRON TRANSPORT SYSTEM MEMBRANE PROTEIN HI_0360-RELATED"/>
    <property type="match status" value="1"/>
</dbReference>
<dbReference type="CDD" id="cd06550">
    <property type="entry name" value="TM_ABC_iron-siderophores_like"/>
    <property type="match status" value="1"/>
</dbReference>
<comment type="caution">
    <text evidence="9">The sequence shown here is derived from an EMBL/GenBank/DDBJ whole genome shotgun (WGS) entry which is preliminary data.</text>
</comment>
<name>A0A368KUJ5_9BACT</name>
<organism evidence="9 10">
    <name type="scientific">Bremerella cremea</name>
    <dbReference type="NCBI Taxonomy" id="1031537"/>
    <lineage>
        <taxon>Bacteria</taxon>
        <taxon>Pseudomonadati</taxon>
        <taxon>Planctomycetota</taxon>
        <taxon>Planctomycetia</taxon>
        <taxon>Pirellulales</taxon>
        <taxon>Pirellulaceae</taxon>
        <taxon>Bremerella</taxon>
    </lineage>
</organism>
<dbReference type="InterPro" id="IPR037294">
    <property type="entry name" value="ABC_BtuC-like"/>
</dbReference>
<dbReference type="InterPro" id="IPR001626">
    <property type="entry name" value="ABC_TroCD"/>
</dbReference>
<evidence type="ECO:0000313" key="10">
    <source>
        <dbReference type="Proteomes" id="UP000253562"/>
    </source>
</evidence>
<feature type="domain" description="Iron dependent repressor metal binding and dimerisation" evidence="8">
    <location>
        <begin position="358"/>
        <end position="426"/>
    </location>
</feature>
<evidence type="ECO:0000256" key="3">
    <source>
        <dbReference type="ARBA" id="ARBA00022692"/>
    </source>
</evidence>
<comment type="subcellular location">
    <subcellularLocation>
        <location evidence="6">Cell membrane</location>
        <topology evidence="6">Multi-pass membrane protein</topology>
    </subcellularLocation>
    <subcellularLocation>
        <location evidence="1">Membrane</location>
        <topology evidence="1">Multi-pass membrane protein</topology>
    </subcellularLocation>
</comment>
<dbReference type="GO" id="GO:0003700">
    <property type="term" value="F:DNA-binding transcription factor activity"/>
    <property type="evidence" value="ECO:0007669"/>
    <property type="project" value="InterPro"/>
</dbReference>
<dbReference type="SMART" id="SM00529">
    <property type="entry name" value="HTH_DTXR"/>
    <property type="match status" value="1"/>
</dbReference>
<keyword evidence="6" id="KW-0813">Transport</keyword>
<feature type="transmembrane region" description="Helical" evidence="7">
    <location>
        <begin position="109"/>
        <end position="131"/>
    </location>
</feature>
<dbReference type="Proteomes" id="UP000253562">
    <property type="component" value="Unassembled WGS sequence"/>
</dbReference>
<keyword evidence="4 7" id="KW-1133">Transmembrane helix</keyword>
<feature type="transmembrane region" description="Helical" evidence="7">
    <location>
        <begin position="17"/>
        <end position="41"/>
    </location>
</feature>
<dbReference type="GO" id="GO:0046914">
    <property type="term" value="F:transition metal ion binding"/>
    <property type="evidence" value="ECO:0007669"/>
    <property type="project" value="InterPro"/>
</dbReference>
<dbReference type="InterPro" id="IPR001367">
    <property type="entry name" value="Fe_dep_repressor"/>
</dbReference>
<feature type="transmembrane region" description="Helical" evidence="7">
    <location>
        <begin position="267"/>
        <end position="287"/>
    </location>
</feature>
<evidence type="ECO:0000313" key="9">
    <source>
        <dbReference type="EMBL" id="RCS53986.1"/>
    </source>
</evidence>
<dbReference type="InterPro" id="IPR036421">
    <property type="entry name" value="Fe_dep_repressor_sf"/>
</dbReference>
<dbReference type="InterPro" id="IPR036388">
    <property type="entry name" value="WH-like_DNA-bd_sf"/>
</dbReference>
<feature type="transmembrane region" description="Helical" evidence="7">
    <location>
        <begin position="210"/>
        <end position="230"/>
    </location>
</feature>
<dbReference type="GO" id="GO:0055085">
    <property type="term" value="P:transmembrane transport"/>
    <property type="evidence" value="ECO:0007669"/>
    <property type="project" value="InterPro"/>
</dbReference>
<feature type="transmembrane region" description="Helical" evidence="7">
    <location>
        <begin position="181"/>
        <end position="204"/>
    </location>
</feature>
<keyword evidence="3 6" id="KW-0812">Transmembrane</keyword>
<dbReference type="Pfam" id="PF00950">
    <property type="entry name" value="ABC-3"/>
    <property type="match status" value="1"/>
</dbReference>
<protein>
    <submittedName>
        <fullName evidence="9">Metal ABC transporter permease</fullName>
    </submittedName>
</protein>
<evidence type="ECO:0000256" key="4">
    <source>
        <dbReference type="ARBA" id="ARBA00022989"/>
    </source>
</evidence>
<proteinExistence type="inferred from homology"/>
<sequence length="515" mass="56761">MDTLYHLFVEPFVGNSYLLRAIFAGCLVAVSSGVIGCLIILRRMAFLGDAISHSMLAGVTGGYLLMKVLYGREAHFAAMILGALIAGFTTVMLVSFVSRVSRIKEDTAIGIMYTGIFAFGGALASLFSHYIHLDLFHFVMGDVLAVDAERLWMMAGVTAIVLFVIILWYRQLLLTAFDPIMAASIGLPVLLIHILMTTCTSLVVVSAVQIVGVILVVGLLITPAATAYLLTNRLSHMMILAVLFGISSVVCGVYISVWFNVATSSPIVLFSTFQFMMVLIFSPKFGLLSNWLRRRAAIPHTLSEDILGCMRRDPEHATSLATMIANVRTDGQSLRRSLQRMIANGWIQPLENDNFLLTEAGQLEARRLMRAHRIWEAYLARLGTPSDEIHDKADLLEHVNDEAAVDYLDDRLGHPITDPHGQEIPEDFLHLVPGEEIHASLLRKGHVAEVTHLAPLADAKLVIGDKLTAGPREDNEQTWTFDVNGQWKLSVDHDQADAITVRLIKTTTSSSKAER</sequence>
<dbReference type="Gene3D" id="1.10.10.10">
    <property type="entry name" value="Winged helix-like DNA-binding domain superfamily/Winged helix DNA-binding domain"/>
    <property type="match status" value="1"/>
</dbReference>
<dbReference type="Pfam" id="PF02742">
    <property type="entry name" value="Fe_dep_repr_C"/>
    <property type="match status" value="1"/>
</dbReference>
<evidence type="ECO:0000256" key="1">
    <source>
        <dbReference type="ARBA" id="ARBA00004141"/>
    </source>
</evidence>
<gene>
    <name evidence="9" type="ORF">DTL42_02165</name>
</gene>
<evidence type="ECO:0000256" key="6">
    <source>
        <dbReference type="RuleBase" id="RU003943"/>
    </source>
</evidence>
<dbReference type="SUPFAM" id="SSF47979">
    <property type="entry name" value="Iron-dependent repressor protein, dimerization domain"/>
    <property type="match status" value="1"/>
</dbReference>
<dbReference type="RefSeq" id="WP_114367050.1">
    <property type="nucleotide sequence ID" value="NZ_QPEX01000010.1"/>
</dbReference>
<dbReference type="Gene3D" id="1.10.3470.10">
    <property type="entry name" value="ABC transporter involved in vitamin B12 uptake, BtuC"/>
    <property type="match status" value="1"/>
</dbReference>